<evidence type="ECO:0000256" key="2">
    <source>
        <dbReference type="SAM" id="SignalP"/>
    </source>
</evidence>
<keyword evidence="2" id="KW-0732">Signal</keyword>
<evidence type="ECO:0000313" key="4">
    <source>
        <dbReference type="Proteomes" id="UP000294829"/>
    </source>
</evidence>
<reference evidence="3 4" key="1">
    <citation type="submission" date="2019-03" db="EMBL/GenBank/DDBJ databases">
        <title>Sapientia aquatica gen. nov., sp. nov., isolated from a crater lake.</title>
        <authorList>
            <person name="Felfoldi T."/>
            <person name="Szabo A."/>
            <person name="Toth E."/>
            <person name="Schumann P."/>
            <person name="Keki Z."/>
            <person name="Marialigeti K."/>
            <person name="Mathe I."/>
        </authorList>
    </citation>
    <scope>NUCLEOTIDE SEQUENCE [LARGE SCALE GENOMIC DNA]</scope>
    <source>
        <strain evidence="3 4">SA-152</strain>
    </source>
</reference>
<gene>
    <name evidence="3" type="ORF">E2I14_14390</name>
</gene>
<proteinExistence type="predicted"/>
<dbReference type="AlphaFoldDB" id="A0A4R5VWM9"/>
<feature type="chain" id="PRO_5020746851" evidence="2">
    <location>
        <begin position="23"/>
        <end position="64"/>
    </location>
</feature>
<organism evidence="3 4">
    <name type="scientific">Sapientia aquatica</name>
    <dbReference type="NCBI Taxonomy" id="1549640"/>
    <lineage>
        <taxon>Bacteria</taxon>
        <taxon>Pseudomonadati</taxon>
        <taxon>Pseudomonadota</taxon>
        <taxon>Betaproteobacteria</taxon>
        <taxon>Burkholderiales</taxon>
        <taxon>Oxalobacteraceae</taxon>
        <taxon>Sapientia</taxon>
    </lineage>
</organism>
<evidence type="ECO:0000256" key="1">
    <source>
        <dbReference type="SAM" id="MobiDB-lite"/>
    </source>
</evidence>
<dbReference type="RefSeq" id="WP_133329737.1">
    <property type="nucleotide sequence ID" value="NZ_SMYL01000008.1"/>
</dbReference>
<accession>A0A4R5VWM9</accession>
<sequence>MKIFIRLILVVSSLALDIDAIAAQDQLLLDQVRASKQLKARMSKLAQHDSGTTPASVANNKTSI</sequence>
<feature type="region of interest" description="Disordered" evidence="1">
    <location>
        <begin position="44"/>
        <end position="64"/>
    </location>
</feature>
<evidence type="ECO:0000313" key="3">
    <source>
        <dbReference type="EMBL" id="TDK63755.1"/>
    </source>
</evidence>
<feature type="signal peptide" evidence="2">
    <location>
        <begin position="1"/>
        <end position="22"/>
    </location>
</feature>
<dbReference type="EMBL" id="SMYL01000008">
    <property type="protein sequence ID" value="TDK63755.1"/>
    <property type="molecule type" value="Genomic_DNA"/>
</dbReference>
<protein>
    <submittedName>
        <fullName evidence="3">Uncharacterized protein</fullName>
    </submittedName>
</protein>
<dbReference type="Proteomes" id="UP000294829">
    <property type="component" value="Unassembled WGS sequence"/>
</dbReference>
<feature type="compositionally biased region" description="Polar residues" evidence="1">
    <location>
        <begin position="49"/>
        <end position="64"/>
    </location>
</feature>
<keyword evidence="4" id="KW-1185">Reference proteome</keyword>
<name>A0A4R5VWM9_9BURK</name>
<comment type="caution">
    <text evidence="3">The sequence shown here is derived from an EMBL/GenBank/DDBJ whole genome shotgun (WGS) entry which is preliminary data.</text>
</comment>